<dbReference type="GO" id="GO:0008017">
    <property type="term" value="F:microtubule binding"/>
    <property type="evidence" value="ECO:0007669"/>
    <property type="project" value="InterPro"/>
</dbReference>
<accession>A0A836B782</accession>
<evidence type="ECO:0000313" key="4">
    <source>
        <dbReference type="Proteomes" id="UP000613740"/>
    </source>
</evidence>
<evidence type="ECO:0000256" key="1">
    <source>
        <dbReference type="ARBA" id="ARBA00008738"/>
    </source>
</evidence>
<gene>
    <name evidence="3" type="ORF">HYH02_005276</name>
</gene>
<dbReference type="GO" id="GO:0005856">
    <property type="term" value="C:cytoskeleton"/>
    <property type="evidence" value="ECO:0007669"/>
    <property type="project" value="TreeGrafter"/>
</dbReference>
<evidence type="ECO:0000313" key="3">
    <source>
        <dbReference type="EMBL" id="KAG2449751.1"/>
    </source>
</evidence>
<protein>
    <submittedName>
        <fullName evidence="3">Uncharacterized protein</fullName>
    </submittedName>
</protein>
<dbReference type="PANTHER" id="PTHR31516">
    <property type="entry name" value="STABILIZER OF AXONEMAL MICROTUBULES 2"/>
    <property type="match status" value="1"/>
</dbReference>
<dbReference type="OrthoDB" id="365640at2759"/>
<dbReference type="Proteomes" id="UP000613740">
    <property type="component" value="Unassembled WGS sequence"/>
</dbReference>
<dbReference type="EMBL" id="JAEHOD010000013">
    <property type="protein sequence ID" value="KAG2449751.1"/>
    <property type="molecule type" value="Genomic_DNA"/>
</dbReference>
<comment type="similarity">
    <text evidence="1">Belongs to the FAM154 family.</text>
</comment>
<evidence type="ECO:0000256" key="2">
    <source>
        <dbReference type="SAM" id="MobiDB-lite"/>
    </source>
</evidence>
<sequence length="288" mass="32232">MAGTGTQRGKSQSRTKATHRDEGCVACRTACCCCCKNWCHVCGVRKCRAQRDSKWLNGTLNTEYLREYPPKSVVLDRRRPGNPLLDSAPFYGQTTNRADYTPKQGRAQSARRAGGPLITLPFDGRTTYNDEYIKKQAALDQRPKRPDASWSAPFVGATTYDTEYVPKQVRPWTAQPDRPLVTVPWDGTSEYRDNYTRKAVAPHALRASAPLLPSNHVPTITTYGHDYVPKPFEGRQKLECCDDPRHPAEHVRMTQCCERPWTSCASCAGGSRPGTGTGLRPTVRTRTR</sequence>
<feature type="region of interest" description="Disordered" evidence="2">
    <location>
        <begin position="84"/>
        <end position="111"/>
    </location>
</feature>
<organism evidence="3 4">
    <name type="scientific">Chlamydomonas schloesseri</name>
    <dbReference type="NCBI Taxonomy" id="2026947"/>
    <lineage>
        <taxon>Eukaryota</taxon>
        <taxon>Viridiplantae</taxon>
        <taxon>Chlorophyta</taxon>
        <taxon>core chlorophytes</taxon>
        <taxon>Chlorophyceae</taxon>
        <taxon>CS clade</taxon>
        <taxon>Chlamydomonadales</taxon>
        <taxon>Chlamydomonadaceae</taxon>
        <taxon>Chlamydomonas</taxon>
    </lineage>
</organism>
<name>A0A836B782_9CHLO</name>
<dbReference type="InterPro" id="IPR033336">
    <property type="entry name" value="SAXO1/2"/>
</dbReference>
<keyword evidence="4" id="KW-1185">Reference proteome</keyword>
<dbReference type="PANTHER" id="PTHR31516:SF17">
    <property type="entry name" value="STABILIZER OF AXONEMAL MICROTUBULES 2"/>
    <property type="match status" value="1"/>
</dbReference>
<comment type="caution">
    <text evidence="3">The sequence shown here is derived from an EMBL/GenBank/DDBJ whole genome shotgun (WGS) entry which is preliminary data.</text>
</comment>
<reference evidence="3" key="1">
    <citation type="journal article" date="2020" name="bioRxiv">
        <title>Comparative genomics of Chlamydomonas.</title>
        <authorList>
            <person name="Craig R.J."/>
            <person name="Hasan A.R."/>
            <person name="Ness R.W."/>
            <person name="Keightley P.D."/>
        </authorList>
    </citation>
    <scope>NUCLEOTIDE SEQUENCE</scope>
    <source>
        <strain evidence="3">CCAP 11/173</strain>
    </source>
</reference>
<proteinExistence type="inferred from homology"/>
<dbReference type="AlphaFoldDB" id="A0A836B782"/>